<dbReference type="KEGG" id="vg:11107292"/>
<comment type="cofactor">
    <cofactor evidence="1">
        <name>pyridoxal 5'-phosphate</name>
        <dbReference type="ChEBI" id="CHEBI:597326"/>
    </cofactor>
</comment>
<dbReference type="GO" id="GO:0004586">
    <property type="term" value="F:ornithine decarboxylase activity"/>
    <property type="evidence" value="ECO:0007669"/>
    <property type="project" value="TreeGrafter"/>
</dbReference>
<dbReference type="Gene3D" id="2.40.37.10">
    <property type="entry name" value="Lyase, Ornithine Decarboxylase, Chain A, domain 1"/>
    <property type="match status" value="1"/>
</dbReference>
<keyword evidence="4" id="KW-0456">Lyase</keyword>
<gene>
    <name evidence="6" type="ORF">YKV157</name>
</gene>
<dbReference type="SUPFAM" id="SSF51419">
    <property type="entry name" value="PLP-binding barrel"/>
    <property type="match status" value="1"/>
</dbReference>
<dbReference type="RefSeq" id="YP_004821510.1">
    <property type="nucleotide sequence ID" value="NC_015960.1"/>
</dbReference>
<evidence type="ECO:0000256" key="3">
    <source>
        <dbReference type="ARBA" id="ARBA00022898"/>
    </source>
</evidence>
<protein>
    <submittedName>
        <fullName evidence="6">Ornithine decarboxylase</fullName>
    </submittedName>
</protein>
<dbReference type="InterPro" id="IPR009006">
    <property type="entry name" value="Ala_racemase/Decarboxylase_C"/>
</dbReference>
<keyword evidence="7" id="KW-1185">Reference proteome</keyword>
<sequence length="382" mass="44429">MDKEFYVLEDGITQKQIIDKYIDIDNNNPFFIVDLETITKLQIERNAIFPGSTSLFKMESCKKWIIIKLMDLLGNGFICTTQSEIETLKKYDIDMDKVVYKTPFNQEHEVDFAVKNGITVFTFETEDSLYTFSKYKNIKLVLKISVLDNRFGALIEDCHRILELAKKLNLLIIGVSFDLGNSYTDLLLFRKAISRVSIVYGLCYKLGHKPFILEIGGELESDKLSTKINDTSLVINSALSKYFVKDNIDLVFDIGYVTISKAYTLVTRIINKKQIDNYNIYYINDSVYKSFNYRLYDKHIIINPQPHRFVYNEYCQNTIIIGNRCNKIDIINNTYMLPDLKNGDYLIFEKIHYDSLNKNTVIYIITNKIKKLLGLINKDSNT</sequence>
<dbReference type="OrthoDB" id="3905at10239"/>
<organism evidence="6 7">
    <name type="scientific">Yokapox virus</name>
    <dbReference type="NCBI Taxonomy" id="1076255"/>
    <lineage>
        <taxon>Viruses</taxon>
        <taxon>Varidnaviria</taxon>
        <taxon>Bamfordvirae</taxon>
        <taxon>Nucleocytoviricota</taxon>
        <taxon>Pokkesviricetes</taxon>
        <taxon>Chitovirales</taxon>
        <taxon>Poxviridae</taxon>
        <taxon>Chordopoxvirinae</taxon>
        <taxon>Centapoxvirus</taxon>
        <taxon>Centapoxvirus yokapox</taxon>
    </lineage>
</organism>
<dbReference type="PANTHER" id="PTHR11482">
    <property type="entry name" value="ARGININE/DIAMINOPIMELATE/ORNITHINE DECARBOXYLASE"/>
    <property type="match status" value="1"/>
</dbReference>
<comment type="similarity">
    <text evidence="2">Belongs to the Orn/Lys/Arg decarboxylase class-II family.</text>
</comment>
<evidence type="ECO:0000256" key="1">
    <source>
        <dbReference type="ARBA" id="ARBA00001933"/>
    </source>
</evidence>
<evidence type="ECO:0000256" key="4">
    <source>
        <dbReference type="ARBA" id="ARBA00023239"/>
    </source>
</evidence>
<dbReference type="InterPro" id="IPR022644">
    <property type="entry name" value="De-COase2_N"/>
</dbReference>
<feature type="domain" description="Orn/DAP/Arg decarboxylase 2 N-terminal" evidence="5">
    <location>
        <begin position="42"/>
        <end position="253"/>
    </location>
</feature>
<dbReference type="SUPFAM" id="SSF50621">
    <property type="entry name" value="Alanine racemase C-terminal domain-like"/>
    <property type="match status" value="1"/>
</dbReference>
<evidence type="ECO:0000259" key="5">
    <source>
        <dbReference type="Pfam" id="PF02784"/>
    </source>
</evidence>
<dbReference type="Pfam" id="PF02784">
    <property type="entry name" value="Orn_Arg_deC_N"/>
    <property type="match status" value="1"/>
</dbReference>
<dbReference type="Gene3D" id="3.20.20.10">
    <property type="entry name" value="Alanine racemase"/>
    <property type="match status" value="1"/>
</dbReference>
<evidence type="ECO:0000313" key="7">
    <source>
        <dbReference type="Proteomes" id="UP000164653"/>
    </source>
</evidence>
<dbReference type="GeneID" id="11107292"/>
<dbReference type="GO" id="GO:0033387">
    <property type="term" value="P:putrescine biosynthetic process from arginine, via ornithine"/>
    <property type="evidence" value="ECO:0007669"/>
    <property type="project" value="TreeGrafter"/>
</dbReference>
<dbReference type="PANTHER" id="PTHR11482:SF6">
    <property type="entry name" value="ORNITHINE DECARBOXYLASE 1-RELATED"/>
    <property type="match status" value="1"/>
</dbReference>
<name>G3EI49_9POXV</name>
<evidence type="ECO:0000256" key="2">
    <source>
        <dbReference type="ARBA" id="ARBA00008872"/>
    </source>
</evidence>
<reference evidence="6 7" key="1">
    <citation type="journal article" date="2011" name="J. Virol.">
        <title>The genome of yoka poxvirus.</title>
        <authorList>
            <person name="Zhao G."/>
            <person name="Droit L."/>
            <person name="Tesh R.B."/>
            <person name="Popov V.L."/>
            <person name="Little N.S."/>
            <person name="Upton C."/>
            <person name="Virgin H.W."/>
            <person name="Wang D."/>
        </authorList>
    </citation>
    <scope>NUCLEOTIDE SEQUENCE [LARGE SCALE GENOMIC DNA]</scope>
    <source>
        <strain evidence="6">DakArB 4268</strain>
    </source>
</reference>
<accession>G3EI49</accession>
<proteinExistence type="inferred from homology"/>
<dbReference type="EMBL" id="HQ849551">
    <property type="protein sequence ID" value="AEN03746.1"/>
    <property type="molecule type" value="Genomic_DNA"/>
</dbReference>
<dbReference type="Proteomes" id="UP000164653">
    <property type="component" value="Segment"/>
</dbReference>
<dbReference type="InterPro" id="IPR029066">
    <property type="entry name" value="PLP-binding_barrel"/>
</dbReference>
<dbReference type="InterPro" id="IPR002433">
    <property type="entry name" value="Orn_de-COase"/>
</dbReference>
<keyword evidence="3" id="KW-0663">Pyridoxal phosphate</keyword>
<dbReference type="PRINTS" id="PR01182">
    <property type="entry name" value="ORNDCRBXLASE"/>
</dbReference>
<evidence type="ECO:0000313" key="6">
    <source>
        <dbReference type="EMBL" id="AEN03746.1"/>
    </source>
</evidence>